<feature type="region of interest" description="Disordered" evidence="2">
    <location>
        <begin position="1"/>
        <end position="162"/>
    </location>
</feature>
<feature type="compositionally biased region" description="Low complexity" evidence="2">
    <location>
        <begin position="113"/>
        <end position="124"/>
    </location>
</feature>
<protein>
    <submittedName>
        <fullName evidence="3">Uncharacterized protein</fullName>
    </submittedName>
</protein>
<feature type="region of interest" description="Disordered" evidence="2">
    <location>
        <begin position="1357"/>
        <end position="1380"/>
    </location>
</feature>
<feature type="compositionally biased region" description="Basic and acidic residues" evidence="2">
    <location>
        <begin position="144"/>
        <end position="162"/>
    </location>
</feature>
<keyword evidence="1" id="KW-0175">Coiled coil</keyword>
<feature type="compositionally biased region" description="Polar residues" evidence="2">
    <location>
        <begin position="492"/>
        <end position="508"/>
    </location>
</feature>
<feature type="compositionally biased region" description="Basic and acidic residues" evidence="2">
    <location>
        <begin position="20"/>
        <end position="112"/>
    </location>
</feature>
<feature type="compositionally biased region" description="Basic and acidic residues" evidence="2">
    <location>
        <begin position="335"/>
        <end position="344"/>
    </location>
</feature>
<feature type="region of interest" description="Disordered" evidence="2">
    <location>
        <begin position="956"/>
        <end position="1111"/>
    </location>
</feature>
<gene>
    <name evidence="3" type="ORF">SAMN05443572_11691</name>
</gene>
<evidence type="ECO:0000313" key="3">
    <source>
        <dbReference type="EMBL" id="SEU41122.1"/>
    </source>
</evidence>
<feature type="compositionally biased region" description="Polar residues" evidence="2">
    <location>
        <begin position="417"/>
        <end position="433"/>
    </location>
</feature>
<evidence type="ECO:0000256" key="2">
    <source>
        <dbReference type="SAM" id="MobiDB-lite"/>
    </source>
</evidence>
<feature type="region of interest" description="Disordered" evidence="2">
    <location>
        <begin position="180"/>
        <end position="519"/>
    </location>
</feature>
<feature type="compositionally biased region" description="Low complexity" evidence="2">
    <location>
        <begin position="979"/>
        <end position="1047"/>
    </location>
</feature>
<feature type="compositionally biased region" description="Polar residues" evidence="2">
    <location>
        <begin position="283"/>
        <end position="315"/>
    </location>
</feature>
<accession>A0ABY1CWF1</accession>
<feature type="coiled-coil region" evidence="1">
    <location>
        <begin position="1217"/>
        <end position="1244"/>
    </location>
</feature>
<comment type="caution">
    <text evidence="3">The sequence shown here is derived from an EMBL/GenBank/DDBJ whole genome shotgun (WGS) entry which is preliminary data.</text>
</comment>
<dbReference type="EMBL" id="FOIB01000016">
    <property type="protein sequence ID" value="SEU41122.1"/>
    <property type="molecule type" value="Genomic_DNA"/>
</dbReference>
<evidence type="ECO:0000313" key="4">
    <source>
        <dbReference type="Proteomes" id="UP000183760"/>
    </source>
</evidence>
<organism evidence="3 4">
    <name type="scientific">Myxococcus fulvus</name>
    <dbReference type="NCBI Taxonomy" id="33"/>
    <lineage>
        <taxon>Bacteria</taxon>
        <taxon>Pseudomonadati</taxon>
        <taxon>Myxococcota</taxon>
        <taxon>Myxococcia</taxon>
        <taxon>Myxococcales</taxon>
        <taxon>Cystobacterineae</taxon>
        <taxon>Myxococcaceae</taxon>
        <taxon>Myxococcus</taxon>
    </lineage>
</organism>
<proteinExistence type="predicted"/>
<sequence length="1541" mass="161797">MSLAPTGGAGSSSAAAAAEAQRRAAEAARRAAEEARRAAEAARKAAEAARKAAEEARKAAEAARKQQAEAKKTADAAKKAAEKPGQKPEDAKKTQADAAAAEKAKRAADEKAAAATKKLQAAEEQVALSAKKAEEAMGKANTEAVKEKKPEPYSQKDIESVKPKKNELVSAFDGTARKAELEKLLGTTAPPPENSVKPVEGEKPPESLDTLDAKDLQDATKLKDGEKYKDPSSGATYDVKKNALTGDTTLSDAKSGNTVTVKKDGSYTSTVTAKEKGKEGATGETTWTKTSDAQGKTTGLESKKSQTQQHPETGATTTSSTTKYDVSKSPPKIQSRTEDVRMEKPPASLANRPGTPKGPATQTTQTDYNEWGIPTKQVKKTEIKTPGFNADAVNSFEAAQNKALNDASKGEDHHKTNNSPTSLKPGESSLTVTEETKYNAKGEPAVSTQKTESVATQPLSSDKNGNGVQVVRNQQEVSRGPKDAVLTDTLPAVSQKTPGNVTSKTTVTGYDPDGSRFDEGHANRTQTVSQSSGTVDANGQLQMKHQPTEVKSLQEAGDNRWKYDHVGFDVDANGQVKKDQEPKELDKERQLPWYEDAKDFVTEGLGDLAGMAGDFAKDALGFAKDVVLKPIDMAIDQITAPIEGAVADEIKKLNSPGDTITLSGNLDVKVGLKAGIDGEVEVEKTADGKYQLSAEVTGDVGVGLVGSASVSAGGRVEMKFDTPEEAAKAAVILGKGPAALASGGEDHKFMLDHLSAMEVNIGAEAEAGLGGKFGPANAELSASIGATTSYRVEFDKGKPTNLVRSIEIEGSGAASIAGGLKGKAGINIGGEVTGSVSMETSIPLDASKVDAKDMLAFIASPATAAFAGPAETSISIEGSVDAGPEGRFFTAEVSGLSGEEVQTITKNLVNGNFDNAFEGVNVDAQMTTGSFKDRELGVGAKLGVVDFELNARHRDVTAEGGSGGAGTTVSLGGGRRRNGTNGSDGSNGSNGSNGSDGTNGSNKPGTTTGTDPKPGTTTTGTDSKPGTTTGTDSRPGTTTDTRPGTTTNPEQAGRPPQNRVENRPTEYRVNPATGQLIPVPRTNGPENTRPTQPEVGTDNTGRPPVPVVRNPELNGRTTQVRYDNGKVHIEAGPDATKEDIQAHMETARVLQRYEGTIGKVRQLVDKVKQAITGMPGYGSQGFESQLEVQKLTGILKNLEATQASLTDAASGVTGTSSPASADQLKELEQRIASVERQLTEHAGQVDSVDKGRGFVAMLDDVARLQATTTGLQDARGHVTDTHFEDRANVNQAAPVNLTNGKKVDPTNAVVALQAMPGTPPLDNKTKVEVLNEDGTTLGKVKYNAENGFLVTSEPKPAPRVRVTTSDGKSFEWRPGDEPPPGYRLDIRSSAPFRKAGFSGGHTREAWDQTVATYGDRMNITQQRQLGFSLPGDSTPIDVSVINYQYDGKDVEVPKTLFEGAGTDAVTRFETHMQQSVSDALKNAQPNDRLIPVDVPVVDANGKPATVKVVVARDPDPSGAGIGKINSWWVSEENLNNPQLVP</sequence>
<name>A0ABY1CWF1_MYXFU</name>
<evidence type="ECO:0000256" key="1">
    <source>
        <dbReference type="SAM" id="Coils"/>
    </source>
</evidence>
<reference evidence="3 4" key="1">
    <citation type="submission" date="2016-10" db="EMBL/GenBank/DDBJ databases">
        <authorList>
            <person name="Varghese N."/>
            <person name="Submissions S."/>
        </authorList>
    </citation>
    <scope>NUCLEOTIDE SEQUENCE [LARGE SCALE GENOMIC DNA]</scope>
    <source>
        <strain evidence="3 4">DSM 16525</strain>
    </source>
</reference>
<feature type="compositionally biased region" description="Polar residues" evidence="2">
    <location>
        <begin position="446"/>
        <end position="477"/>
    </location>
</feature>
<dbReference type="Proteomes" id="UP000183760">
    <property type="component" value="Unassembled WGS sequence"/>
</dbReference>
<dbReference type="RefSeq" id="WP_074959169.1">
    <property type="nucleotide sequence ID" value="NZ_FOIB01000016.1"/>
</dbReference>
<feature type="compositionally biased region" description="Polar residues" evidence="2">
    <location>
        <begin position="245"/>
        <end position="272"/>
    </location>
</feature>
<feature type="compositionally biased region" description="Basic and acidic residues" evidence="2">
    <location>
        <begin position="199"/>
        <end position="230"/>
    </location>
</feature>
<keyword evidence="4" id="KW-1185">Reference proteome</keyword>